<dbReference type="OrthoDB" id="2187496at2759"/>
<evidence type="ECO:0000256" key="1">
    <source>
        <dbReference type="SAM" id="MobiDB-lite"/>
    </source>
</evidence>
<dbReference type="Proteomes" id="UP000270296">
    <property type="component" value="Unassembled WGS sequence"/>
</dbReference>
<evidence type="ECO:0000313" key="3">
    <source>
        <dbReference type="EMBL" id="VDP14241.1"/>
    </source>
</evidence>
<evidence type="ECO:0000259" key="2">
    <source>
        <dbReference type="PROSITE" id="PS50106"/>
    </source>
</evidence>
<dbReference type="InterPro" id="IPR036034">
    <property type="entry name" value="PDZ_sf"/>
</dbReference>
<reference evidence="3 4" key="1">
    <citation type="submission" date="2018-11" db="EMBL/GenBank/DDBJ databases">
        <authorList>
            <consortium name="Pathogen Informatics"/>
        </authorList>
    </citation>
    <scope>NUCLEOTIDE SEQUENCE [LARGE SCALE GENOMIC DNA]</scope>
</reference>
<feature type="domain" description="PDZ" evidence="2">
    <location>
        <begin position="1"/>
        <end position="53"/>
    </location>
</feature>
<feature type="region of interest" description="Disordered" evidence="1">
    <location>
        <begin position="74"/>
        <end position="111"/>
    </location>
</feature>
<protein>
    <recommendedName>
        <fullName evidence="2">PDZ domain-containing protein</fullName>
    </recommendedName>
</protein>
<dbReference type="EMBL" id="UZAM01010927">
    <property type="protein sequence ID" value="VDP14241.1"/>
    <property type="molecule type" value="Genomic_DNA"/>
</dbReference>
<accession>A0A3P8AUN7</accession>
<dbReference type="PROSITE" id="PS50106">
    <property type="entry name" value="PDZ"/>
    <property type="match status" value="1"/>
</dbReference>
<organism evidence="3 4">
    <name type="scientific">Soboliphyme baturini</name>
    <dbReference type="NCBI Taxonomy" id="241478"/>
    <lineage>
        <taxon>Eukaryota</taxon>
        <taxon>Metazoa</taxon>
        <taxon>Ecdysozoa</taxon>
        <taxon>Nematoda</taxon>
        <taxon>Enoplea</taxon>
        <taxon>Dorylaimia</taxon>
        <taxon>Dioctophymatida</taxon>
        <taxon>Dioctophymatoidea</taxon>
        <taxon>Soboliphymatidae</taxon>
        <taxon>Soboliphyme</taxon>
    </lineage>
</organism>
<name>A0A3P8AUN7_9BILA</name>
<evidence type="ECO:0000313" key="4">
    <source>
        <dbReference type="Proteomes" id="UP000270296"/>
    </source>
</evidence>
<dbReference type="PANTHER" id="PTHR19964">
    <property type="entry name" value="MULTIPLE PDZ DOMAIN PROTEIN"/>
    <property type="match status" value="1"/>
</dbReference>
<dbReference type="Gene3D" id="2.30.42.10">
    <property type="match status" value="1"/>
</dbReference>
<sequence length="242" mass="27000">MFKIYNDGAVAKDGRLSIGTRILEVNNRSLLGVTQEEAIDALEHSDSYVHMLVCDGLSTNNFAIMLLNKSSMSTSELNERRVDDRAISGSKSELVLNSNRTTGPESPPARSALSLHDLEKWDSLNSNEEYAPSPIPTDMAMAEALRGSSADRGHRLLEETASTSPKIDRPAIAKKPTVPLKPSFIKKPLYSNANKVQQELDNVLQSRIPSRLQNTVRMHRFCFFTWNRTNVEEIFFGHVILA</sequence>
<dbReference type="SUPFAM" id="SSF50156">
    <property type="entry name" value="PDZ domain-like"/>
    <property type="match status" value="1"/>
</dbReference>
<dbReference type="AlphaFoldDB" id="A0A3P8AUN7"/>
<gene>
    <name evidence="3" type="ORF">SBAD_LOCUS7771</name>
</gene>
<proteinExistence type="predicted"/>
<dbReference type="InterPro" id="IPR001478">
    <property type="entry name" value="PDZ"/>
</dbReference>
<dbReference type="PANTHER" id="PTHR19964:SF92">
    <property type="entry name" value="PATJ HOMOLOG"/>
    <property type="match status" value="1"/>
</dbReference>
<feature type="compositionally biased region" description="Basic and acidic residues" evidence="1">
    <location>
        <begin position="77"/>
        <end position="86"/>
    </location>
</feature>
<feature type="compositionally biased region" description="Polar residues" evidence="1">
    <location>
        <begin position="89"/>
        <end position="104"/>
    </location>
</feature>
<keyword evidence="4" id="KW-1185">Reference proteome</keyword>
<dbReference type="Pfam" id="PF00595">
    <property type="entry name" value="PDZ"/>
    <property type="match status" value="1"/>
</dbReference>
<dbReference type="InterPro" id="IPR051342">
    <property type="entry name" value="PDZ_scaffold"/>
</dbReference>